<comment type="caution">
    <text evidence="2">The sequence shown here is derived from an EMBL/GenBank/DDBJ whole genome shotgun (WGS) entry which is preliminary data.</text>
</comment>
<accession>A0AAV7W2A0</accession>
<dbReference type="Proteomes" id="UP001066276">
    <property type="component" value="Chromosome 1_2"/>
</dbReference>
<evidence type="ECO:0000313" key="3">
    <source>
        <dbReference type="Proteomes" id="UP001066276"/>
    </source>
</evidence>
<feature type="compositionally biased region" description="Polar residues" evidence="1">
    <location>
        <begin position="144"/>
        <end position="154"/>
    </location>
</feature>
<name>A0AAV7W2A0_PLEWA</name>
<keyword evidence="3" id="KW-1185">Reference proteome</keyword>
<evidence type="ECO:0000256" key="1">
    <source>
        <dbReference type="SAM" id="MobiDB-lite"/>
    </source>
</evidence>
<gene>
    <name evidence="2" type="ORF">NDU88_002586</name>
</gene>
<dbReference type="AlphaFoldDB" id="A0AAV7W2A0"/>
<organism evidence="2 3">
    <name type="scientific">Pleurodeles waltl</name>
    <name type="common">Iberian ribbed newt</name>
    <dbReference type="NCBI Taxonomy" id="8319"/>
    <lineage>
        <taxon>Eukaryota</taxon>
        <taxon>Metazoa</taxon>
        <taxon>Chordata</taxon>
        <taxon>Craniata</taxon>
        <taxon>Vertebrata</taxon>
        <taxon>Euteleostomi</taxon>
        <taxon>Amphibia</taxon>
        <taxon>Batrachia</taxon>
        <taxon>Caudata</taxon>
        <taxon>Salamandroidea</taxon>
        <taxon>Salamandridae</taxon>
        <taxon>Pleurodelinae</taxon>
        <taxon>Pleurodeles</taxon>
    </lineage>
</organism>
<protein>
    <submittedName>
        <fullName evidence="2">Uncharacterized protein</fullName>
    </submittedName>
</protein>
<reference evidence="2" key="1">
    <citation type="journal article" date="2022" name="bioRxiv">
        <title>Sequencing and chromosome-scale assembly of the giantPleurodeles waltlgenome.</title>
        <authorList>
            <person name="Brown T."/>
            <person name="Elewa A."/>
            <person name="Iarovenko S."/>
            <person name="Subramanian E."/>
            <person name="Araus A.J."/>
            <person name="Petzold A."/>
            <person name="Susuki M."/>
            <person name="Suzuki K.-i.T."/>
            <person name="Hayashi T."/>
            <person name="Toyoda A."/>
            <person name="Oliveira C."/>
            <person name="Osipova E."/>
            <person name="Leigh N.D."/>
            <person name="Simon A."/>
            <person name="Yun M.H."/>
        </authorList>
    </citation>
    <scope>NUCLEOTIDE SEQUENCE</scope>
    <source>
        <strain evidence="2">20211129_DDA</strain>
        <tissue evidence="2">Liver</tissue>
    </source>
</reference>
<sequence length="154" mass="17262">MSSHLPVFYPPGLRLRSGVRTPAQRAPAITGLQKHVRRREHPDARARYSQRVRHLGASSAELKPQDTSIGDRAGLSAQSPEVQNSANKRRNSEPRATYSLGYQVVSQPPRRPEETAPGQERLPLLKFRLEGQEGTMGPDPLTDCRTTQPHNERR</sequence>
<evidence type="ECO:0000313" key="2">
    <source>
        <dbReference type="EMBL" id="KAJ1207194.1"/>
    </source>
</evidence>
<proteinExistence type="predicted"/>
<feature type="compositionally biased region" description="Polar residues" evidence="1">
    <location>
        <begin position="76"/>
        <end position="86"/>
    </location>
</feature>
<dbReference type="EMBL" id="JANPWB010000002">
    <property type="protein sequence ID" value="KAJ1207194.1"/>
    <property type="molecule type" value="Genomic_DNA"/>
</dbReference>
<feature type="region of interest" description="Disordered" evidence="1">
    <location>
        <begin position="1"/>
        <end position="154"/>
    </location>
</feature>